<dbReference type="SUPFAM" id="SSF54975">
    <property type="entry name" value="Acylphosphatase/BLUF domain-like"/>
    <property type="match status" value="1"/>
</dbReference>
<feature type="active site" evidence="5">
    <location>
        <position position="20"/>
    </location>
</feature>
<evidence type="ECO:0000313" key="9">
    <source>
        <dbReference type="Proteomes" id="UP000243904"/>
    </source>
</evidence>
<accession>A0A1H1NWN4</accession>
<dbReference type="PROSITE" id="PS00151">
    <property type="entry name" value="ACYLPHOSPHATASE_2"/>
    <property type="match status" value="1"/>
</dbReference>
<dbReference type="PROSITE" id="PS51160">
    <property type="entry name" value="ACYLPHOSPHATASE_3"/>
    <property type="match status" value="1"/>
</dbReference>
<comment type="similarity">
    <text evidence="1 6">Belongs to the acylphosphatase family.</text>
</comment>
<evidence type="ECO:0000256" key="2">
    <source>
        <dbReference type="ARBA" id="ARBA00012150"/>
    </source>
</evidence>
<comment type="catalytic activity">
    <reaction evidence="4 5">
        <text>an acyl phosphate + H2O = a carboxylate + phosphate + H(+)</text>
        <dbReference type="Rhea" id="RHEA:14965"/>
        <dbReference type="ChEBI" id="CHEBI:15377"/>
        <dbReference type="ChEBI" id="CHEBI:15378"/>
        <dbReference type="ChEBI" id="CHEBI:29067"/>
        <dbReference type="ChEBI" id="CHEBI:43474"/>
        <dbReference type="ChEBI" id="CHEBI:59918"/>
        <dbReference type="EC" id="3.6.1.7"/>
    </reaction>
</comment>
<evidence type="ECO:0000256" key="5">
    <source>
        <dbReference type="PROSITE-ProRule" id="PRU00520"/>
    </source>
</evidence>
<dbReference type="EMBL" id="LT629750">
    <property type="protein sequence ID" value="SDS03363.1"/>
    <property type="molecule type" value="Genomic_DNA"/>
</dbReference>
<dbReference type="Gene3D" id="3.30.70.100">
    <property type="match status" value="1"/>
</dbReference>
<dbReference type="Pfam" id="PF00708">
    <property type="entry name" value="Acylphosphatase"/>
    <property type="match status" value="1"/>
</dbReference>
<dbReference type="InterPro" id="IPR036046">
    <property type="entry name" value="Acylphosphatase-like_dom_sf"/>
</dbReference>
<feature type="domain" description="Acylphosphatase-like" evidence="7">
    <location>
        <begin position="5"/>
        <end position="97"/>
    </location>
</feature>
<protein>
    <recommendedName>
        <fullName evidence="2 5">acylphosphatase</fullName>
        <ecNumber evidence="2 5">3.6.1.7</ecNumber>
    </recommendedName>
</protein>
<evidence type="ECO:0000256" key="4">
    <source>
        <dbReference type="ARBA" id="ARBA00047645"/>
    </source>
</evidence>
<dbReference type="PANTHER" id="PTHR47268">
    <property type="entry name" value="ACYLPHOSPHATASE"/>
    <property type="match status" value="1"/>
</dbReference>
<evidence type="ECO:0000313" key="8">
    <source>
        <dbReference type="EMBL" id="SDS03363.1"/>
    </source>
</evidence>
<proteinExistence type="inferred from homology"/>
<evidence type="ECO:0000256" key="3">
    <source>
        <dbReference type="ARBA" id="ARBA00022801"/>
    </source>
</evidence>
<gene>
    <name evidence="8" type="ORF">SAMN05444158_0789</name>
</gene>
<dbReference type="InterPro" id="IPR017968">
    <property type="entry name" value="Acylphosphatase_CS"/>
</dbReference>
<feature type="active site" evidence="5">
    <location>
        <position position="38"/>
    </location>
</feature>
<keyword evidence="3 5" id="KW-0378">Hydrolase</keyword>
<dbReference type="AlphaFoldDB" id="A0A1H1NWN4"/>
<evidence type="ECO:0000259" key="7">
    <source>
        <dbReference type="PROSITE" id="PS51160"/>
    </source>
</evidence>
<dbReference type="NCBIfam" id="NF010996">
    <property type="entry name" value="PRK14421.1"/>
    <property type="match status" value="1"/>
</dbReference>
<dbReference type="GO" id="GO:0003998">
    <property type="term" value="F:acylphosphatase activity"/>
    <property type="evidence" value="ECO:0007669"/>
    <property type="project" value="UniProtKB-EC"/>
</dbReference>
<name>A0A1H1NWN4_9BRAD</name>
<dbReference type="Proteomes" id="UP000243904">
    <property type="component" value="Chromosome I"/>
</dbReference>
<evidence type="ECO:0000256" key="1">
    <source>
        <dbReference type="ARBA" id="ARBA00005614"/>
    </source>
</evidence>
<dbReference type="RefSeq" id="WP_146686365.1">
    <property type="nucleotide sequence ID" value="NZ_LT629750.1"/>
</dbReference>
<dbReference type="PANTHER" id="PTHR47268:SF4">
    <property type="entry name" value="ACYLPHOSPHATASE"/>
    <property type="match status" value="1"/>
</dbReference>
<dbReference type="InterPro" id="IPR001792">
    <property type="entry name" value="Acylphosphatase-like_dom"/>
</dbReference>
<keyword evidence="9" id="KW-1185">Reference proteome</keyword>
<dbReference type="InterPro" id="IPR020456">
    <property type="entry name" value="Acylphosphatase"/>
</dbReference>
<sequence>MNTAIRQVTIRGRVQGVGYRAWVEHQARVSRLEGWVRNRRDGSVEALFAGPADVVSEMIARCRHGPSFAHVDTVAEEPADADALNLRLAGDRFSVLPTI</sequence>
<dbReference type="EC" id="3.6.1.7" evidence="2 5"/>
<organism evidence="8 9">
    <name type="scientific">Bradyrhizobium canariense</name>
    <dbReference type="NCBI Taxonomy" id="255045"/>
    <lineage>
        <taxon>Bacteria</taxon>
        <taxon>Pseudomonadati</taxon>
        <taxon>Pseudomonadota</taxon>
        <taxon>Alphaproteobacteria</taxon>
        <taxon>Hyphomicrobiales</taxon>
        <taxon>Nitrobacteraceae</taxon>
        <taxon>Bradyrhizobium</taxon>
    </lineage>
</organism>
<evidence type="ECO:0000256" key="6">
    <source>
        <dbReference type="RuleBase" id="RU004168"/>
    </source>
</evidence>
<reference evidence="9" key="1">
    <citation type="submission" date="2016-10" db="EMBL/GenBank/DDBJ databases">
        <authorList>
            <person name="Varghese N."/>
            <person name="Submissions S."/>
        </authorList>
    </citation>
    <scope>NUCLEOTIDE SEQUENCE [LARGE SCALE GENOMIC DNA]</scope>
    <source>
        <strain evidence="9">GAS369</strain>
    </source>
</reference>